<dbReference type="InterPro" id="IPR012910">
    <property type="entry name" value="Plug_dom"/>
</dbReference>
<evidence type="ECO:0000256" key="4">
    <source>
        <dbReference type="ARBA" id="ARBA00022692"/>
    </source>
</evidence>
<evidence type="ECO:0000256" key="2">
    <source>
        <dbReference type="ARBA" id="ARBA00022448"/>
    </source>
</evidence>
<evidence type="ECO:0000256" key="8">
    <source>
        <dbReference type="PROSITE-ProRule" id="PRU01360"/>
    </source>
</evidence>
<evidence type="ECO:0000259" key="12">
    <source>
        <dbReference type="Pfam" id="PF07715"/>
    </source>
</evidence>
<keyword evidence="6 8" id="KW-0472">Membrane</keyword>
<keyword evidence="13" id="KW-0675">Receptor</keyword>
<name>A0A420WLL5_9PROT</name>
<evidence type="ECO:0000313" key="14">
    <source>
        <dbReference type="Proteomes" id="UP000282211"/>
    </source>
</evidence>
<evidence type="ECO:0000256" key="3">
    <source>
        <dbReference type="ARBA" id="ARBA00022452"/>
    </source>
</evidence>
<keyword evidence="14" id="KW-1185">Reference proteome</keyword>
<feature type="chain" id="PRO_5019127591" evidence="10">
    <location>
        <begin position="32"/>
        <end position="672"/>
    </location>
</feature>
<dbReference type="PROSITE" id="PS52016">
    <property type="entry name" value="TONB_DEPENDENT_REC_3"/>
    <property type="match status" value="1"/>
</dbReference>
<dbReference type="GO" id="GO:0009279">
    <property type="term" value="C:cell outer membrane"/>
    <property type="evidence" value="ECO:0007669"/>
    <property type="project" value="UniProtKB-SubCell"/>
</dbReference>
<proteinExistence type="inferred from homology"/>
<evidence type="ECO:0000256" key="7">
    <source>
        <dbReference type="ARBA" id="ARBA00023237"/>
    </source>
</evidence>
<feature type="domain" description="TonB-dependent receptor plug" evidence="12">
    <location>
        <begin position="53"/>
        <end position="161"/>
    </location>
</feature>
<evidence type="ECO:0000313" key="13">
    <source>
        <dbReference type="EMBL" id="RKQ71796.1"/>
    </source>
</evidence>
<evidence type="ECO:0000256" key="6">
    <source>
        <dbReference type="ARBA" id="ARBA00023136"/>
    </source>
</evidence>
<gene>
    <name evidence="13" type="ORF">DES40_1126</name>
</gene>
<keyword evidence="4 8" id="KW-0812">Transmembrane</keyword>
<dbReference type="InterPro" id="IPR036942">
    <property type="entry name" value="Beta-barrel_TonB_sf"/>
</dbReference>
<comment type="similarity">
    <text evidence="8 9">Belongs to the TonB-dependent receptor family.</text>
</comment>
<dbReference type="GO" id="GO:0044718">
    <property type="term" value="P:siderophore transmembrane transport"/>
    <property type="evidence" value="ECO:0007669"/>
    <property type="project" value="TreeGrafter"/>
</dbReference>
<keyword evidence="2 8" id="KW-0813">Transport</keyword>
<dbReference type="Pfam" id="PF07715">
    <property type="entry name" value="Plug"/>
    <property type="match status" value="1"/>
</dbReference>
<keyword evidence="7 8" id="KW-0998">Cell outer membrane</keyword>
<dbReference type="EMBL" id="RBII01000001">
    <property type="protein sequence ID" value="RKQ71796.1"/>
    <property type="molecule type" value="Genomic_DNA"/>
</dbReference>
<dbReference type="InParanoid" id="A0A420WLL5"/>
<dbReference type="InterPro" id="IPR000531">
    <property type="entry name" value="Beta-barrel_TonB"/>
</dbReference>
<feature type="domain" description="TonB-dependent receptor-like beta-barrel" evidence="11">
    <location>
        <begin position="212"/>
        <end position="638"/>
    </location>
</feature>
<dbReference type="InterPro" id="IPR037066">
    <property type="entry name" value="Plug_dom_sf"/>
</dbReference>
<evidence type="ECO:0000259" key="11">
    <source>
        <dbReference type="Pfam" id="PF00593"/>
    </source>
</evidence>
<reference evidence="13 14" key="1">
    <citation type="submission" date="2018-10" db="EMBL/GenBank/DDBJ databases">
        <title>Genomic Encyclopedia of Type Strains, Phase IV (KMG-IV): sequencing the most valuable type-strain genomes for metagenomic binning, comparative biology and taxonomic classification.</title>
        <authorList>
            <person name="Goeker M."/>
        </authorList>
    </citation>
    <scope>NUCLEOTIDE SEQUENCE [LARGE SCALE GENOMIC DNA]</scope>
    <source>
        <strain evidence="13 14">DSM 22008</strain>
    </source>
</reference>
<dbReference type="OrthoDB" id="9796221at2"/>
<keyword evidence="5 9" id="KW-0798">TonB box</keyword>
<comment type="subcellular location">
    <subcellularLocation>
        <location evidence="1 8">Cell outer membrane</location>
        <topology evidence="1 8">Multi-pass membrane protein</topology>
    </subcellularLocation>
</comment>
<keyword evidence="10" id="KW-0732">Signal</keyword>
<protein>
    <submittedName>
        <fullName evidence="13">Outer membrane receptor protein involved in Fe transport</fullName>
    </submittedName>
</protein>
<dbReference type="InterPro" id="IPR039426">
    <property type="entry name" value="TonB-dep_rcpt-like"/>
</dbReference>
<evidence type="ECO:0000256" key="9">
    <source>
        <dbReference type="RuleBase" id="RU003357"/>
    </source>
</evidence>
<dbReference type="Pfam" id="PF00593">
    <property type="entry name" value="TonB_dep_Rec_b-barrel"/>
    <property type="match status" value="1"/>
</dbReference>
<evidence type="ECO:0000256" key="10">
    <source>
        <dbReference type="SAM" id="SignalP"/>
    </source>
</evidence>
<dbReference type="AlphaFoldDB" id="A0A420WLL5"/>
<dbReference type="Gene3D" id="2.40.170.20">
    <property type="entry name" value="TonB-dependent receptor, beta-barrel domain"/>
    <property type="match status" value="1"/>
</dbReference>
<evidence type="ECO:0000256" key="1">
    <source>
        <dbReference type="ARBA" id="ARBA00004571"/>
    </source>
</evidence>
<dbReference type="SUPFAM" id="SSF56935">
    <property type="entry name" value="Porins"/>
    <property type="match status" value="1"/>
</dbReference>
<keyword evidence="3 8" id="KW-1134">Transmembrane beta strand</keyword>
<dbReference type="Proteomes" id="UP000282211">
    <property type="component" value="Unassembled WGS sequence"/>
</dbReference>
<dbReference type="PANTHER" id="PTHR30069">
    <property type="entry name" value="TONB-DEPENDENT OUTER MEMBRANE RECEPTOR"/>
    <property type="match status" value="1"/>
</dbReference>
<sequence length="672" mass="73800">MQVNCKLGTRLTLMSSALFALGLMGTQTVYAQTAAGDELVVYGIFDREETIVRVPASVDVLEAELLDSLAVVHPAEALNGLSGVNIHRGSGQEHLTALRSPVLTGGAGAGSFLYLEGGVPLRAAGFANVNGLFEGGTEFAKAIEVFKGPGPAQYGSNAVHGLINIEAKDVLGANVLRLMAGEDGYLSAMSSVRLGKFRLSTSVVSDDGFREESGYDQQKFQLRYQNELGDWAVDWLSSFNNLNQETAGFIQGEEAYRDDVVRFTNPNPEAFRDGKSYRTQARFSRAIGDNTLSLTPYARRAELRFLCHFVPGQALEENAHSSIGLQSAYFGKNFNIGADVEYTEGTLYEFQSNPSQFSFVQGLHYDYDVSAFVGAAYAQKNFQITEHTILDLGVRAEFTEYNYDNNATDGQSGRFIRVADRTDQFTTITPKLSLLHSLSDGNTLYFRAARGSRAPQTTDLYSVQLNQLAGEADVETLDSLEIGFKGQFGRVKTDIAIFSQWKDNFFFRNANGFNVVDGKTRHEGIEASFDIPLSTWFTVSGSGTLAKHSYDFSLDEGSAANTIVKGNRVDTAPDTLATLRAMATPNTNSAIGLEWRHVGAYFTNPGNTAEYRGHDIFVLRGRYDLNSHFGLFGRIDNLFDTDYADRADFAFGNERYFPGRPRTLFLGLTSSF</sequence>
<comment type="caution">
    <text evidence="13">The sequence shown here is derived from an EMBL/GenBank/DDBJ whole genome shotgun (WGS) entry which is preliminary data.</text>
</comment>
<evidence type="ECO:0000256" key="5">
    <source>
        <dbReference type="ARBA" id="ARBA00023077"/>
    </source>
</evidence>
<feature type="signal peptide" evidence="10">
    <location>
        <begin position="1"/>
        <end position="31"/>
    </location>
</feature>
<dbReference type="Gene3D" id="2.170.130.10">
    <property type="entry name" value="TonB-dependent receptor, plug domain"/>
    <property type="match status" value="1"/>
</dbReference>
<organism evidence="13 14">
    <name type="scientific">Litorimonas taeanensis</name>
    <dbReference type="NCBI Taxonomy" id="568099"/>
    <lineage>
        <taxon>Bacteria</taxon>
        <taxon>Pseudomonadati</taxon>
        <taxon>Pseudomonadota</taxon>
        <taxon>Alphaproteobacteria</taxon>
        <taxon>Maricaulales</taxon>
        <taxon>Robiginitomaculaceae</taxon>
    </lineage>
</organism>
<dbReference type="PANTHER" id="PTHR30069:SF28">
    <property type="entry name" value="TONB-DEPENDENT RECEPTOR YNCD-RELATED"/>
    <property type="match status" value="1"/>
</dbReference>
<dbReference type="GO" id="GO:0015344">
    <property type="term" value="F:siderophore uptake transmembrane transporter activity"/>
    <property type="evidence" value="ECO:0007669"/>
    <property type="project" value="TreeGrafter"/>
</dbReference>
<accession>A0A420WLL5</accession>